<keyword evidence="1" id="KW-0413">Isomerase</keyword>
<gene>
    <name evidence="1" type="ORF">HH304_00280</name>
</gene>
<accession>A0A848IU36</accession>
<dbReference type="AlphaFoldDB" id="A0A848IU36"/>
<evidence type="ECO:0000313" key="1">
    <source>
        <dbReference type="EMBL" id="NMM46815.1"/>
    </source>
</evidence>
<evidence type="ECO:0000313" key="2">
    <source>
        <dbReference type="Proteomes" id="UP000559010"/>
    </source>
</evidence>
<dbReference type="PROSITE" id="PS51257">
    <property type="entry name" value="PROKAR_LIPOPROTEIN"/>
    <property type="match status" value="1"/>
</dbReference>
<name>A0A848IU36_9BACT</name>
<dbReference type="Proteomes" id="UP000559010">
    <property type="component" value="Unassembled WGS sequence"/>
</dbReference>
<comment type="caution">
    <text evidence="1">The sequence shown here is derived from an EMBL/GenBank/DDBJ whole genome shotgun (WGS) entry which is preliminary data.</text>
</comment>
<keyword evidence="2" id="KW-1185">Reference proteome</keyword>
<protein>
    <submittedName>
        <fullName evidence="1">Peptidyl-prolyl cis-trans isomerase</fullName>
    </submittedName>
</protein>
<sequence length="294" mass="34724">MNLKNKGYSGVTILIMVVMLSSCDWLKLKNEGQVIDEDPIARVGDQYLYKSDLKGLTGSDMSAADSANRVYQYINKWVRQQLIIAKAEDNMVMDEAELERRLLEYKYSLLIYEYKKKHINEQLDQEVSDEEIDKYYSEHSDNFKLMQNIIKGRFVKLSKDAPNVSQFRTKFRAKEINEEELQEYCYNNAQVYMLDDSTWQNFDELIIGTPIADIPNKIQFLKGNNFYETTDDNYRYFLRVKDYKITDEISPVDVVKDQIRTILINKRKVELSNKLEEDIYESAKENEEFELFGQ</sequence>
<reference evidence="1 2" key="1">
    <citation type="submission" date="2020-04" db="EMBL/GenBank/DDBJ databases">
        <title>Flammeovirgaceae bacterium KN852 isolated from deep sea.</title>
        <authorList>
            <person name="Zhang D.-C."/>
        </authorList>
    </citation>
    <scope>NUCLEOTIDE SEQUENCE [LARGE SCALE GENOMIC DNA]</scope>
    <source>
        <strain evidence="1 2">KN852</strain>
    </source>
</reference>
<dbReference type="EMBL" id="JABBNU010000001">
    <property type="protein sequence ID" value="NMM46815.1"/>
    <property type="molecule type" value="Genomic_DNA"/>
</dbReference>
<dbReference type="GO" id="GO:0016853">
    <property type="term" value="F:isomerase activity"/>
    <property type="evidence" value="ECO:0007669"/>
    <property type="project" value="UniProtKB-KW"/>
</dbReference>
<dbReference type="RefSeq" id="WP_169677445.1">
    <property type="nucleotide sequence ID" value="NZ_JABBNU010000001.1"/>
</dbReference>
<organism evidence="1 2">
    <name type="scientific">Marinigracilibium pacificum</name>
    <dbReference type="NCBI Taxonomy" id="2729599"/>
    <lineage>
        <taxon>Bacteria</taxon>
        <taxon>Pseudomonadati</taxon>
        <taxon>Bacteroidota</taxon>
        <taxon>Cytophagia</taxon>
        <taxon>Cytophagales</taxon>
        <taxon>Flammeovirgaceae</taxon>
        <taxon>Marinigracilibium</taxon>
    </lineage>
</organism>
<proteinExistence type="predicted"/>